<evidence type="ECO:0000259" key="4">
    <source>
        <dbReference type="Pfam" id="PF17172"/>
    </source>
</evidence>
<dbReference type="InterPro" id="IPR026928">
    <property type="entry name" value="FAX/IsoI-like"/>
</dbReference>
<accession>A0A8J6LAV1</accession>
<dbReference type="PANTHER" id="PTHR12289:SF41">
    <property type="entry name" value="FAILED AXON CONNECTIONS-RELATED"/>
    <property type="match status" value="1"/>
</dbReference>
<evidence type="ECO:0000256" key="2">
    <source>
        <dbReference type="SAM" id="MobiDB-lite"/>
    </source>
</evidence>
<dbReference type="Pfam" id="PF17172">
    <property type="entry name" value="GST_N_4"/>
    <property type="match status" value="1"/>
</dbReference>
<keyword evidence="6" id="KW-1185">Reference proteome</keyword>
<feature type="domain" description="Thioredoxin-like fold" evidence="4">
    <location>
        <begin position="670"/>
        <end position="744"/>
    </location>
</feature>
<dbReference type="Proteomes" id="UP000719412">
    <property type="component" value="Unassembled WGS sequence"/>
</dbReference>
<dbReference type="Gene3D" id="3.75.10.10">
    <property type="entry name" value="L-arginine/glycine Amidinotransferase, Chain A"/>
    <property type="match status" value="1"/>
</dbReference>
<feature type="domain" description="Metaxin glutathione S-transferase" evidence="3">
    <location>
        <begin position="802"/>
        <end position="866"/>
    </location>
</feature>
<dbReference type="PANTHER" id="PTHR12289">
    <property type="entry name" value="METAXIN RELATED"/>
    <property type="match status" value="1"/>
</dbReference>
<evidence type="ECO:0008006" key="7">
    <source>
        <dbReference type="Google" id="ProtNLM"/>
    </source>
</evidence>
<evidence type="ECO:0000256" key="1">
    <source>
        <dbReference type="ARBA" id="ARBA00006475"/>
    </source>
</evidence>
<dbReference type="InterPro" id="IPR040079">
    <property type="entry name" value="Glutathione_S-Trfase"/>
</dbReference>
<reference evidence="5" key="2">
    <citation type="submission" date="2021-08" db="EMBL/GenBank/DDBJ databases">
        <authorList>
            <person name="Eriksson T."/>
        </authorList>
    </citation>
    <scope>NUCLEOTIDE SEQUENCE</scope>
    <source>
        <strain evidence="5">Stoneville</strain>
        <tissue evidence="5">Whole head</tissue>
    </source>
</reference>
<dbReference type="InterPro" id="IPR012336">
    <property type="entry name" value="Thioredoxin-like_fold"/>
</dbReference>
<comment type="similarity">
    <text evidence="1">Belongs to the FAX family.</text>
</comment>
<protein>
    <recommendedName>
        <fullName evidence="7">Dimethylargininase</fullName>
    </recommendedName>
</protein>
<feature type="region of interest" description="Disordered" evidence="2">
    <location>
        <begin position="885"/>
        <end position="922"/>
    </location>
</feature>
<dbReference type="SUPFAM" id="SSF55909">
    <property type="entry name" value="Pentein"/>
    <property type="match status" value="1"/>
</dbReference>
<evidence type="ECO:0000259" key="3">
    <source>
        <dbReference type="Pfam" id="PF17171"/>
    </source>
</evidence>
<evidence type="ECO:0000313" key="6">
    <source>
        <dbReference type="Proteomes" id="UP000719412"/>
    </source>
</evidence>
<gene>
    <name evidence="5" type="ORF">GEV33_010323</name>
</gene>
<evidence type="ECO:0000313" key="5">
    <source>
        <dbReference type="EMBL" id="KAH0812468.1"/>
    </source>
</evidence>
<name>A0A8J6LAV1_TENMO</name>
<dbReference type="SFLD" id="SFLDG01200">
    <property type="entry name" value="SUF1.1"/>
    <property type="match status" value="1"/>
</dbReference>
<dbReference type="SUPFAM" id="SSF47616">
    <property type="entry name" value="GST C-terminal domain-like"/>
    <property type="match status" value="1"/>
</dbReference>
<dbReference type="InterPro" id="IPR036282">
    <property type="entry name" value="Glutathione-S-Trfase_C_sf"/>
</dbReference>
<organism evidence="5 6">
    <name type="scientific">Tenebrio molitor</name>
    <name type="common">Yellow mealworm beetle</name>
    <dbReference type="NCBI Taxonomy" id="7067"/>
    <lineage>
        <taxon>Eukaryota</taxon>
        <taxon>Metazoa</taxon>
        <taxon>Ecdysozoa</taxon>
        <taxon>Arthropoda</taxon>
        <taxon>Hexapoda</taxon>
        <taxon>Insecta</taxon>
        <taxon>Pterygota</taxon>
        <taxon>Neoptera</taxon>
        <taxon>Endopterygota</taxon>
        <taxon>Coleoptera</taxon>
        <taxon>Polyphaga</taxon>
        <taxon>Cucujiformia</taxon>
        <taxon>Tenebrionidae</taxon>
        <taxon>Tenebrio</taxon>
    </lineage>
</organism>
<reference evidence="5" key="1">
    <citation type="journal article" date="2020" name="J Insects Food Feed">
        <title>The yellow mealworm (Tenebrio molitor) genome: a resource for the emerging insects as food and feed industry.</title>
        <authorList>
            <person name="Eriksson T."/>
            <person name="Andere A."/>
            <person name="Kelstrup H."/>
            <person name="Emery V."/>
            <person name="Picard C."/>
        </authorList>
    </citation>
    <scope>NUCLEOTIDE SEQUENCE</scope>
    <source>
        <strain evidence="5">Stoneville</strain>
        <tissue evidence="5">Whole head</tissue>
    </source>
</reference>
<proteinExistence type="inferred from homology"/>
<dbReference type="InterPro" id="IPR050931">
    <property type="entry name" value="Mito_Protein_Transport_Metaxin"/>
</dbReference>
<dbReference type="SFLD" id="SFLDG01180">
    <property type="entry name" value="SUF1"/>
    <property type="match status" value="1"/>
</dbReference>
<dbReference type="Gene3D" id="1.20.1050.10">
    <property type="match status" value="1"/>
</dbReference>
<dbReference type="Pfam" id="PF17171">
    <property type="entry name" value="GST_C_6"/>
    <property type="match status" value="1"/>
</dbReference>
<dbReference type="EMBL" id="JABDTM020026028">
    <property type="protein sequence ID" value="KAH0812468.1"/>
    <property type="molecule type" value="Genomic_DNA"/>
</dbReference>
<dbReference type="CDD" id="cd03193">
    <property type="entry name" value="GST_C_Metaxin"/>
    <property type="match status" value="1"/>
</dbReference>
<sequence>MPSRRLEMYGRNERRRQHEGDLKIICITTASGARGHSLLACEGRGQSEEDLVDVARSDRAGSLNLFDEIPSEEALLRLVGTSVVRFFCRIIGGVLRTCVLLFAGPHLGIYYYLVVLFSCGPTFDLALSGMLILSVEFAVRLKHHKKGPFRIADAIRERLKDRNAALSTWVGSVVLGQAKIPDRKGKFVMHDIVSNVGVLVGNNGTFCTACVFNAFADDIVLTCTKTPRQQSNLIRRVVRPDLPKLQTVRCPDRCHGSCAPDGKRPLLGNRYRGPCSGDTVYHIERCSRVRTRCRINADSTEKHSASGRNKTMANRIPEVLNALFSAEFRAVNEVRIYTRLNSMENKVEWMDGGALPPPYSILDLVFCTSIPCVIGYRMELPPGTNRDLFLRQDWSREEEMAHFDPSNSRRVPALNAVMSLRLAVSLHYPPSGVVMLIEVAELLGNDLVSRGILKIKSRLPFWNTKTPPRDLIDHDRFSVCSALPDFHVQEVAAESTVDGGEEGPLCRLIVEVVIHSGYRRETLPGATCRPRLSDGPQDQEGALNLTAASDCSSFIKSDSHSGCIARRIQYPSITDFAKAIAENLEEMLLGFEFTAGIHCSVDPVDQYVRYSNRHRIWYFSAALSPTGVWYVTMTTYSLVPSFPRDEKSGLGNLDLEEKRQERDKTRNVDHKMKYRSKKGQLPFVEINGEEIADSTIIIKELSQKFGHDLDAGLTAEQRNIAHASISMVENHLAWVVMWWRTKYPELVLKGYKVNLQHALGTRIPNGILNFFFKFAFGRKGTKKVKAQGIGVHSAEEINTFGQGDLKVLSDMLADKPFFFGDEPTTLDVVVFAQLAQIYFIDKEVSYALRDYMTESCPNLVGLVNRMKERCFSDWDDICTTLDLNSHLPKPAPEESKDNKEGGKDEKEGDQEKEPDDKDIEKEKVTDAVVGQLAVVVVNESCLLQADEKEKDKGMYYSGHGILATTDISVAVVKKFPIPPCPPSAPLPFLIPAEVVRPGRRAACSIVHHELRTAPRQTVRDRVGVVFASVNMAAFRYTHAVVCRIPLSLRTRGEIELDEAKRQHEAYVRLLRELGLDVIELPPDEALPECVFVEDTAVVCNGTALITRPGAPHRAKEVGPSRFARMLPPIQGSSFNLLLLSNLITGSLVDRRVFAFPSKSNEIVTGFVFDGCGPRMQKRPVHAGKNRSHLHSGSSNEIDAILHFPIIGLSFGDRQSLEIYRVAVKMCSRETMPLIKDKLLKRGALSGSLPSIYRHCLLASRIDK</sequence>
<dbReference type="SFLD" id="SFLDS00019">
    <property type="entry name" value="Glutathione_Transferase_(cytos"/>
    <property type="match status" value="1"/>
</dbReference>
<dbReference type="AlphaFoldDB" id="A0A8J6LAV1"/>
<dbReference type="GO" id="GO:0005737">
    <property type="term" value="C:cytoplasm"/>
    <property type="evidence" value="ECO:0007669"/>
    <property type="project" value="TreeGrafter"/>
</dbReference>
<dbReference type="InterPro" id="IPR033468">
    <property type="entry name" value="Metaxin_GST"/>
</dbReference>
<feature type="compositionally biased region" description="Basic and acidic residues" evidence="2">
    <location>
        <begin position="891"/>
        <end position="922"/>
    </location>
</feature>
<dbReference type="Gene3D" id="3.40.30.10">
    <property type="entry name" value="Glutaredoxin"/>
    <property type="match status" value="1"/>
</dbReference>
<comment type="caution">
    <text evidence="5">The sequence shown here is derived from an EMBL/GenBank/DDBJ whole genome shotgun (WGS) entry which is preliminary data.</text>
</comment>